<comment type="subcellular location">
    <subcellularLocation>
        <location evidence="1">Golgi apparatus membrane</location>
        <topology evidence="1">Peripheral membrane protein</topology>
    </subcellularLocation>
</comment>
<keyword evidence="9" id="KW-0175">Coiled coil</keyword>
<evidence type="ECO:0000256" key="4">
    <source>
        <dbReference type="ARBA" id="ARBA00022448"/>
    </source>
</evidence>
<keyword evidence="4" id="KW-0813">Transport</keyword>
<accession>A0A564Z0N3</accession>
<keyword evidence="6" id="KW-0333">Golgi apparatus</keyword>
<evidence type="ECO:0000256" key="3">
    <source>
        <dbReference type="ARBA" id="ARBA00020977"/>
    </source>
</evidence>
<gene>
    <name evidence="12" type="ORF">WMSIL1_LOCUS11422</name>
</gene>
<dbReference type="EMBL" id="CABIJS010000544">
    <property type="protein sequence ID" value="VUZ53022.1"/>
    <property type="molecule type" value="Genomic_DNA"/>
</dbReference>
<proteinExistence type="inferred from homology"/>
<feature type="domain" description="COG complex component COG2 C-terminal" evidence="11">
    <location>
        <begin position="370"/>
        <end position="674"/>
    </location>
</feature>
<dbReference type="GO" id="GO:0015031">
    <property type="term" value="P:protein transport"/>
    <property type="evidence" value="ECO:0007669"/>
    <property type="project" value="UniProtKB-KW"/>
</dbReference>
<organism evidence="12 13">
    <name type="scientific">Hymenolepis diminuta</name>
    <name type="common">Rat tapeworm</name>
    <dbReference type="NCBI Taxonomy" id="6216"/>
    <lineage>
        <taxon>Eukaryota</taxon>
        <taxon>Metazoa</taxon>
        <taxon>Spiralia</taxon>
        <taxon>Lophotrochozoa</taxon>
        <taxon>Platyhelminthes</taxon>
        <taxon>Cestoda</taxon>
        <taxon>Eucestoda</taxon>
        <taxon>Cyclophyllidea</taxon>
        <taxon>Hymenolepididae</taxon>
        <taxon>Hymenolepis</taxon>
    </lineage>
</organism>
<dbReference type="GO" id="GO:0017119">
    <property type="term" value="C:Golgi transport complex"/>
    <property type="evidence" value="ECO:0007669"/>
    <property type="project" value="TreeGrafter"/>
</dbReference>
<evidence type="ECO:0000256" key="8">
    <source>
        <dbReference type="ARBA" id="ARBA00031344"/>
    </source>
</evidence>
<dbReference type="InterPro" id="IPR024603">
    <property type="entry name" value="COG_complex_COG2_C"/>
</dbReference>
<feature type="coiled-coil region" evidence="9">
    <location>
        <begin position="55"/>
        <end position="89"/>
    </location>
</feature>
<dbReference type="PANTHER" id="PTHR12961:SF0">
    <property type="entry name" value="CONSERVED OLIGOMERIC GOLGI COMPLEX SUBUNIT 2"/>
    <property type="match status" value="1"/>
</dbReference>
<evidence type="ECO:0000256" key="6">
    <source>
        <dbReference type="ARBA" id="ARBA00023034"/>
    </source>
</evidence>
<dbReference type="PANTHER" id="PTHR12961">
    <property type="entry name" value="CONSERVED OLIGOMERIC GOLGI COMPLEX COMPONENT 2"/>
    <property type="match status" value="1"/>
</dbReference>
<dbReference type="InterPro" id="IPR009316">
    <property type="entry name" value="COG2"/>
</dbReference>
<evidence type="ECO:0000256" key="7">
    <source>
        <dbReference type="ARBA" id="ARBA00023136"/>
    </source>
</evidence>
<dbReference type="GO" id="GO:0007030">
    <property type="term" value="P:Golgi organization"/>
    <property type="evidence" value="ECO:0007669"/>
    <property type="project" value="InterPro"/>
</dbReference>
<evidence type="ECO:0000256" key="9">
    <source>
        <dbReference type="SAM" id="Coils"/>
    </source>
</evidence>
<dbReference type="Proteomes" id="UP000321570">
    <property type="component" value="Unassembled WGS sequence"/>
</dbReference>
<evidence type="ECO:0000259" key="11">
    <source>
        <dbReference type="Pfam" id="PF12022"/>
    </source>
</evidence>
<reference evidence="12 13" key="1">
    <citation type="submission" date="2019-07" db="EMBL/GenBank/DDBJ databases">
        <authorList>
            <person name="Jastrzebski P J."/>
            <person name="Paukszto L."/>
            <person name="Jastrzebski P J."/>
        </authorList>
    </citation>
    <scope>NUCLEOTIDE SEQUENCE [LARGE SCALE GENOMIC DNA]</scope>
    <source>
        <strain evidence="12 13">WMS-il1</strain>
    </source>
</reference>
<evidence type="ECO:0000313" key="13">
    <source>
        <dbReference type="Proteomes" id="UP000321570"/>
    </source>
</evidence>
<comment type="similarity">
    <text evidence="2">Belongs to the COG2 family.</text>
</comment>
<evidence type="ECO:0000313" key="12">
    <source>
        <dbReference type="EMBL" id="VUZ53022.1"/>
    </source>
</evidence>
<keyword evidence="7" id="KW-0472">Membrane</keyword>
<evidence type="ECO:0000256" key="1">
    <source>
        <dbReference type="ARBA" id="ARBA00004395"/>
    </source>
</evidence>
<dbReference type="Pfam" id="PF06148">
    <property type="entry name" value="COG2_N"/>
    <property type="match status" value="1"/>
</dbReference>
<dbReference type="GO" id="GO:0006891">
    <property type="term" value="P:intra-Golgi vesicle-mediated transport"/>
    <property type="evidence" value="ECO:0007669"/>
    <property type="project" value="TreeGrafter"/>
</dbReference>
<dbReference type="Pfam" id="PF12022">
    <property type="entry name" value="COG2_C"/>
    <property type="match status" value="1"/>
</dbReference>
<dbReference type="AlphaFoldDB" id="A0A564Z0N3"/>
<evidence type="ECO:0000256" key="2">
    <source>
        <dbReference type="ARBA" id="ARBA00007603"/>
    </source>
</evidence>
<dbReference type="GO" id="GO:0000139">
    <property type="term" value="C:Golgi membrane"/>
    <property type="evidence" value="ECO:0007669"/>
    <property type="project" value="UniProtKB-SubCell"/>
</dbReference>
<name>A0A564Z0N3_HYMDI</name>
<protein>
    <recommendedName>
        <fullName evidence="3">Conserved oligomeric Golgi complex subunit 2</fullName>
    </recommendedName>
    <alternativeName>
        <fullName evidence="8">Component of oligomeric Golgi complex 2</fullName>
    </alternativeName>
</protein>
<sequence length="714" mass="81219">MGISLHTLHDSLLQYFNILKNSLVELINRDYADFVNLSTNLVGLDKIIKNLEDPLIDVRERVSAALSEVREAKREFEFNLEERKKLRNKKELINSLITVATCTSRLERWLAPATLSGEDFNLPFESGLSENGSPEEQQIDRVAQEYTKLQHFVKKCVNHPFVEELKPRIQQITTSLQDQLEGRLRNGLDLCHEAQASGQLHSAASKKASAILRQVLSTYLSIDKLSSAVALYRSHCLHSQLSKIFSPCPELSSTGVGIDAAATTLQRMFKEAITLLDGELSLFQTLVFKRLHKSYEPLSEFDVIVHAFFPEIVDILFNQLPDIFSAGNPDRFHKLYKIGFEFLDLVEARADSTKQVLKLRKHSSYSSFLNKWSLSVYFQLRYQKCNEAISECTKDIFKEAEVCPHISYTLALTATLTQQIQWCWSDDVYLDALRHRFWKLSLQLVNAYAYLIEKKAVHQAPTNPEKNGISSIIKPLLLAFFDGSLFLNWIEEGGLVNLVLPTMQNQDTDPLPEWLTQCIEDSAERIRKSLTAVKASIFRAFEENVQALTKSVQELPRYYRRTNREWPSTPSAFMPRITRQLTDLAHILQDDILTKPQAEALPALRAHVAELFGQMVLQTTNMYFTQTSELVESVRKVEDSLRRLRVARAVGGAQQAGGVGKTDDDKIRHQVYLDTQEYIAQLKTLPLLSEAALKSNLDYFAISENPETNPMAVS</sequence>
<dbReference type="InterPro" id="IPR024602">
    <property type="entry name" value="COG_su2_N"/>
</dbReference>
<feature type="domain" description="Conserved oligomeric Golgi complex subunit 2 N-terminal" evidence="10">
    <location>
        <begin position="3"/>
        <end position="52"/>
    </location>
</feature>
<evidence type="ECO:0000256" key="5">
    <source>
        <dbReference type="ARBA" id="ARBA00022927"/>
    </source>
</evidence>
<keyword evidence="13" id="KW-1185">Reference proteome</keyword>
<evidence type="ECO:0000259" key="10">
    <source>
        <dbReference type="Pfam" id="PF06148"/>
    </source>
</evidence>
<keyword evidence="5" id="KW-0653">Protein transport</keyword>